<keyword evidence="3" id="KW-0285">Flavoprotein</keyword>
<dbReference type="Gene3D" id="3.20.20.70">
    <property type="entry name" value="Aldolase class I"/>
    <property type="match status" value="1"/>
</dbReference>
<dbReference type="Proteomes" id="UP000279029">
    <property type="component" value="Chromosome"/>
</dbReference>
<evidence type="ECO:0000313" key="7">
    <source>
        <dbReference type="Proteomes" id="UP000279029"/>
    </source>
</evidence>
<dbReference type="PANTHER" id="PTHR32332:SF18">
    <property type="entry name" value="2-NITROPROPANE DIOXYGENASE"/>
    <property type="match status" value="1"/>
</dbReference>
<proteinExistence type="predicted"/>
<keyword evidence="7" id="KW-1185">Reference proteome</keyword>
<organism evidence="6 7">
    <name type="scientific">Petrocella atlantisensis</name>
    <dbReference type="NCBI Taxonomy" id="2173034"/>
    <lineage>
        <taxon>Bacteria</taxon>
        <taxon>Bacillati</taxon>
        <taxon>Bacillota</taxon>
        <taxon>Clostridia</taxon>
        <taxon>Lachnospirales</taxon>
        <taxon>Vallitaleaceae</taxon>
        <taxon>Petrocella</taxon>
    </lineage>
</organism>
<protein>
    <recommendedName>
        <fullName evidence="2">Probable nitronate monooxygenase</fullName>
    </recommendedName>
</protein>
<dbReference type="GO" id="GO:0018580">
    <property type="term" value="F:nitronate monooxygenase activity"/>
    <property type="evidence" value="ECO:0007669"/>
    <property type="project" value="InterPro"/>
</dbReference>
<keyword evidence="4" id="KW-0288">FMN</keyword>
<dbReference type="InterPro" id="IPR013785">
    <property type="entry name" value="Aldolase_TIM"/>
</dbReference>
<evidence type="ECO:0000256" key="2">
    <source>
        <dbReference type="ARBA" id="ARBA00013457"/>
    </source>
</evidence>
<dbReference type="OrthoDB" id="9778912at2"/>
<name>A0A3P7NZ55_9FIRM</name>
<reference evidence="6 7" key="1">
    <citation type="submission" date="2018-09" db="EMBL/GenBank/DDBJ databases">
        <authorList>
            <person name="Postec A."/>
        </authorList>
    </citation>
    <scope>NUCLEOTIDE SEQUENCE [LARGE SCALE GENOMIC DNA]</scope>
    <source>
        <strain evidence="6">70B-A</strain>
    </source>
</reference>
<evidence type="ECO:0000313" key="6">
    <source>
        <dbReference type="EMBL" id="VDN46600.1"/>
    </source>
</evidence>
<dbReference type="SUPFAM" id="SSF51412">
    <property type="entry name" value="Inosine monophosphate dehydrogenase (IMPDH)"/>
    <property type="match status" value="1"/>
</dbReference>
<comment type="function">
    <text evidence="1">Nitronate monooxygenase that uses molecular oxygen to catalyze the oxidative denitrification of alkyl nitronates. Acts on propionate 3-nitronate (P3N), the presumed physiological substrate. Probably functions in the detoxification of P3N, a metabolic poison produced by plants and fungi as a defense mechanism.</text>
</comment>
<dbReference type="CDD" id="cd04730">
    <property type="entry name" value="NPD_like"/>
    <property type="match status" value="1"/>
</dbReference>
<keyword evidence="6" id="KW-0503">Monooxygenase</keyword>
<evidence type="ECO:0000256" key="5">
    <source>
        <dbReference type="ARBA" id="ARBA00023002"/>
    </source>
</evidence>
<keyword evidence="5" id="KW-0560">Oxidoreductase</keyword>
<dbReference type="PANTHER" id="PTHR32332">
    <property type="entry name" value="2-NITROPROPANE DIOXYGENASE"/>
    <property type="match status" value="1"/>
</dbReference>
<evidence type="ECO:0000256" key="3">
    <source>
        <dbReference type="ARBA" id="ARBA00022630"/>
    </source>
</evidence>
<dbReference type="KEGG" id="cbar:PATL70BA_0732"/>
<dbReference type="RefSeq" id="WP_125136081.1">
    <property type="nucleotide sequence ID" value="NZ_LR130778.1"/>
</dbReference>
<accession>A0A3P7NZ55</accession>
<evidence type="ECO:0000256" key="1">
    <source>
        <dbReference type="ARBA" id="ARBA00003535"/>
    </source>
</evidence>
<evidence type="ECO:0000256" key="4">
    <source>
        <dbReference type="ARBA" id="ARBA00022643"/>
    </source>
</evidence>
<gene>
    <name evidence="6" type="ORF">PATL70BA_0732</name>
</gene>
<sequence>MHTKALQIGDLTIKVPIIQGGMGVGVSKSRLAAAVANAGGVGVISGAQIGYLEDDFQANPIEANKRALRNEIIKAKTNAPTGVIGVNLMVAMQNYAEFVKVAVEAKVDMIISGAGLPLDLPDLVKDSKVKIVPIISSLRGAQLIIKRWKKKYDKTPDAIVVEGAKAGGHLGFKYEELIDGSNQSLVEIVSELTAHLKEVGLKIPVIAAGGIFDVHDIKEVLDAGAEGVQIGTRFVITEECDASESYKKAYLDATEEDIKIMMSPVGLPGRALNNPFLKHVEATQKVKIDRCFKCIYKCNPAQTPFCITKALIDAVEGRVDEGLVFVGANAFRVNQMTTVQAIFDELSPAFAL</sequence>
<dbReference type="InterPro" id="IPR004136">
    <property type="entry name" value="NMO"/>
</dbReference>
<dbReference type="AlphaFoldDB" id="A0A3P7NZ55"/>
<dbReference type="Pfam" id="PF03060">
    <property type="entry name" value="NMO"/>
    <property type="match status" value="1"/>
</dbReference>
<dbReference type="EMBL" id="LR130778">
    <property type="protein sequence ID" value="VDN46600.1"/>
    <property type="molecule type" value="Genomic_DNA"/>
</dbReference>